<dbReference type="SUPFAM" id="SSF52540">
    <property type="entry name" value="P-loop containing nucleoside triphosphate hydrolases"/>
    <property type="match status" value="1"/>
</dbReference>
<dbReference type="SMART" id="SM00530">
    <property type="entry name" value="HTH_XRE"/>
    <property type="match status" value="1"/>
</dbReference>
<dbReference type="Pfam" id="PF13424">
    <property type="entry name" value="TPR_12"/>
    <property type="match status" value="1"/>
</dbReference>
<dbReference type="Pfam" id="PF13191">
    <property type="entry name" value="AAA_16"/>
    <property type="match status" value="1"/>
</dbReference>
<dbReference type="SUPFAM" id="SSF47413">
    <property type="entry name" value="lambda repressor-like DNA-binding domains"/>
    <property type="match status" value="1"/>
</dbReference>
<gene>
    <name evidence="2" type="ORF">GKO32_36495</name>
</gene>
<sequence length="799" mass="86367">MVNDVNDNGQAQDASAFGRLLLRHRRAAGLTQADLAAASGVSVRALRDLERGRAQAAQRRSAAALADAMGLTGQDHARFLAAAREGRRRAAKLVVEEELSCRLPPAVRHLLGRDEELRQVREAAAADSPSGVVLSIIGHPGIGKTTLAVAAAHALTDRFPDGAFAVDLRGMDDQPVSSRAALEQLLRALGVPARQVPPSAVEQQHLFRSLLTGRRVLVLLDNAADEAQVRPLLAASPGCLTLITCRRALAGLEIGRWIWLEPLEPAGATELLASIVGAERVAAEPAAAAELVSLCGKLPLAVRIAGNRLATRPQWSIAYLAGQLRDVSTRLSSLAAGDLQVRSAFELSYRKLSPAARLVFRRLAVIPGSDFAADLAAVAANRTEDDVQVYLDELVDANLVQAALAPGRYRFHDLLRIFAEECLAAEEEPAEREALTSATLSHLLRTASAAARVFFPDVRTPEPFGSRREAGSWLDTEASNWLAAHRIAARTGRHREVLELARSMQWYSGGRTQQRPWHEIFTLGLAAARSLGSRTDEAVLLDLVGWAWYFCLGDNESGLAAHQEALLVAEQIGDRAEQAWALGYVASVLVRLGRHGEALLHARRAVGLARELDFWLGQGMIRNTLGGILRAHGRLDEALAVHRAVLADVESRYDEANPEARRFFQASTLLSIGLDFNEARRWQRAAATFREARALFRQGGFLLEEAQAALNEGRARREVGQHAFAGVCLQLALTAFTGVQLRWPRACTLAELAMLGAATGDPEQAGAYRDQALALCRDLGTDEARALAARLSSTLSTVD</sequence>
<dbReference type="PRINTS" id="PR00364">
    <property type="entry name" value="DISEASERSIST"/>
</dbReference>
<dbReference type="EMBL" id="WMBA01000104">
    <property type="protein sequence ID" value="MTD59444.1"/>
    <property type="molecule type" value="Genomic_DNA"/>
</dbReference>
<accession>A0A6N7ZCC8</accession>
<dbReference type="InterPro" id="IPR010982">
    <property type="entry name" value="Lambda_DNA-bd_dom_sf"/>
</dbReference>
<dbReference type="Gene3D" id="1.10.260.40">
    <property type="entry name" value="lambda repressor-like DNA-binding domains"/>
    <property type="match status" value="1"/>
</dbReference>
<dbReference type="InterPro" id="IPR027417">
    <property type="entry name" value="P-loop_NTPase"/>
</dbReference>
<dbReference type="Proteomes" id="UP000440096">
    <property type="component" value="Unassembled WGS sequence"/>
</dbReference>
<dbReference type="InterPro" id="IPR036388">
    <property type="entry name" value="WH-like_DNA-bd_sf"/>
</dbReference>
<dbReference type="InterPro" id="IPR011990">
    <property type="entry name" value="TPR-like_helical_dom_sf"/>
</dbReference>
<name>A0A6N7ZCC8_9PSEU</name>
<dbReference type="Gene3D" id="3.40.50.300">
    <property type="entry name" value="P-loop containing nucleotide triphosphate hydrolases"/>
    <property type="match status" value="1"/>
</dbReference>
<dbReference type="InterPro" id="IPR041664">
    <property type="entry name" value="AAA_16"/>
</dbReference>
<dbReference type="PANTHER" id="PTHR47691">
    <property type="entry name" value="REGULATOR-RELATED"/>
    <property type="match status" value="1"/>
</dbReference>
<dbReference type="Pfam" id="PF13560">
    <property type="entry name" value="HTH_31"/>
    <property type="match status" value="1"/>
</dbReference>
<dbReference type="PANTHER" id="PTHR47691:SF3">
    <property type="entry name" value="HTH-TYPE TRANSCRIPTIONAL REGULATOR RV0890C-RELATED"/>
    <property type="match status" value="1"/>
</dbReference>
<dbReference type="SUPFAM" id="SSF48452">
    <property type="entry name" value="TPR-like"/>
    <property type="match status" value="2"/>
</dbReference>
<dbReference type="GO" id="GO:0043531">
    <property type="term" value="F:ADP binding"/>
    <property type="evidence" value="ECO:0007669"/>
    <property type="project" value="InterPro"/>
</dbReference>
<feature type="domain" description="HTH cro/C1-type" evidence="1">
    <location>
        <begin position="21"/>
        <end position="76"/>
    </location>
</feature>
<dbReference type="Gene3D" id="1.25.40.10">
    <property type="entry name" value="Tetratricopeptide repeat domain"/>
    <property type="match status" value="2"/>
</dbReference>
<dbReference type="CDD" id="cd00009">
    <property type="entry name" value="AAA"/>
    <property type="match status" value="1"/>
</dbReference>
<dbReference type="CDD" id="cd00093">
    <property type="entry name" value="HTH_XRE"/>
    <property type="match status" value="1"/>
</dbReference>
<protein>
    <submittedName>
        <fullName evidence="2">Tetratricopeptide repeat protein</fullName>
    </submittedName>
</protein>
<evidence type="ECO:0000313" key="3">
    <source>
        <dbReference type="Proteomes" id="UP000440096"/>
    </source>
</evidence>
<dbReference type="PROSITE" id="PS50943">
    <property type="entry name" value="HTH_CROC1"/>
    <property type="match status" value="1"/>
</dbReference>
<dbReference type="Gene3D" id="1.10.10.10">
    <property type="entry name" value="Winged helix-like DNA-binding domain superfamily/Winged helix DNA-binding domain"/>
    <property type="match status" value="1"/>
</dbReference>
<comment type="caution">
    <text evidence="2">The sequence shown here is derived from an EMBL/GenBank/DDBJ whole genome shotgun (WGS) entry which is preliminary data.</text>
</comment>
<dbReference type="AlphaFoldDB" id="A0A6N7ZCC8"/>
<evidence type="ECO:0000313" key="2">
    <source>
        <dbReference type="EMBL" id="MTD59444.1"/>
    </source>
</evidence>
<evidence type="ECO:0000259" key="1">
    <source>
        <dbReference type="PROSITE" id="PS50943"/>
    </source>
</evidence>
<dbReference type="GO" id="GO:0003677">
    <property type="term" value="F:DNA binding"/>
    <property type="evidence" value="ECO:0007669"/>
    <property type="project" value="InterPro"/>
</dbReference>
<keyword evidence="3" id="KW-1185">Reference proteome</keyword>
<reference evidence="2 3" key="1">
    <citation type="submission" date="2019-11" db="EMBL/GenBank/DDBJ databases">
        <title>Draft genome of Amycolatopsis RM579.</title>
        <authorList>
            <person name="Duangmal K."/>
            <person name="Mingma R."/>
        </authorList>
    </citation>
    <scope>NUCLEOTIDE SEQUENCE [LARGE SCALE GENOMIC DNA]</scope>
    <source>
        <strain evidence="2 3">RM579</strain>
    </source>
</reference>
<organism evidence="2 3">
    <name type="scientific">Amycolatopsis pithecellobii</name>
    <dbReference type="NCBI Taxonomy" id="664692"/>
    <lineage>
        <taxon>Bacteria</taxon>
        <taxon>Bacillati</taxon>
        <taxon>Actinomycetota</taxon>
        <taxon>Actinomycetes</taxon>
        <taxon>Pseudonocardiales</taxon>
        <taxon>Pseudonocardiaceae</taxon>
        <taxon>Amycolatopsis</taxon>
    </lineage>
</organism>
<proteinExistence type="predicted"/>
<dbReference type="InterPro" id="IPR001387">
    <property type="entry name" value="Cro/C1-type_HTH"/>
</dbReference>